<keyword evidence="4 9" id="KW-0378">Hydrolase</keyword>
<comment type="caution">
    <text evidence="9">The sequence shown here is derived from an EMBL/GenBank/DDBJ whole genome shotgun (WGS) entry which is preliminary data.</text>
</comment>
<evidence type="ECO:0000256" key="7">
    <source>
        <dbReference type="ARBA" id="ARBA00043224"/>
    </source>
</evidence>
<reference evidence="9 10" key="1">
    <citation type="submission" date="2024-06" db="EMBL/GenBank/DDBJ databases">
        <title>Genomic Encyclopedia of Type Strains, Phase IV (KMG-IV): sequencing the most valuable type-strain genomes for metagenomic binning, comparative biology and taxonomic classification.</title>
        <authorList>
            <person name="Goeker M."/>
        </authorList>
    </citation>
    <scope>NUCLEOTIDE SEQUENCE [LARGE SCALE GENOMIC DNA]</scope>
    <source>
        <strain evidence="9 10">DSM 23649</strain>
    </source>
</reference>
<keyword evidence="2" id="KW-0662">Pyridine nucleotide biosynthesis</keyword>
<evidence type="ECO:0000256" key="4">
    <source>
        <dbReference type="ARBA" id="ARBA00022801"/>
    </source>
</evidence>
<comment type="pathway">
    <text evidence="5">Cofactor biosynthesis; nicotinate biosynthesis; nicotinate from nicotinamide: step 1/1.</text>
</comment>
<evidence type="ECO:0000256" key="1">
    <source>
        <dbReference type="ARBA" id="ARBA00006336"/>
    </source>
</evidence>
<dbReference type="InterPro" id="IPR052347">
    <property type="entry name" value="Isochorismatase_Nicotinamidase"/>
</dbReference>
<keyword evidence="10" id="KW-1185">Reference proteome</keyword>
<accession>A0ABV2HI79</accession>
<feature type="domain" description="Isochorismatase-like" evidence="8">
    <location>
        <begin position="7"/>
        <end position="199"/>
    </location>
</feature>
<dbReference type="RefSeq" id="WP_354190459.1">
    <property type="nucleotide sequence ID" value="NZ_JBEPLI010000017.1"/>
</dbReference>
<dbReference type="Proteomes" id="UP001549086">
    <property type="component" value="Unassembled WGS sequence"/>
</dbReference>
<protein>
    <recommendedName>
        <fullName evidence="6">nicotinamidase</fullName>
        <ecNumber evidence="6">3.5.1.19</ecNumber>
    </recommendedName>
    <alternativeName>
        <fullName evidence="7">Nicotinamide deamidase</fullName>
    </alternativeName>
</protein>
<dbReference type="SUPFAM" id="SSF52499">
    <property type="entry name" value="Isochorismatase-like hydrolases"/>
    <property type="match status" value="1"/>
</dbReference>
<evidence type="ECO:0000313" key="9">
    <source>
        <dbReference type="EMBL" id="MET3590251.1"/>
    </source>
</evidence>
<dbReference type="Gene3D" id="3.40.50.850">
    <property type="entry name" value="Isochorismatase-like"/>
    <property type="match status" value="1"/>
</dbReference>
<dbReference type="EC" id="3.5.1.19" evidence="6"/>
<organism evidence="9 10">
    <name type="scientific">Bartonella silvatica</name>
    <dbReference type="NCBI Taxonomy" id="357760"/>
    <lineage>
        <taxon>Bacteria</taxon>
        <taxon>Pseudomonadati</taxon>
        <taxon>Pseudomonadota</taxon>
        <taxon>Alphaproteobacteria</taxon>
        <taxon>Hyphomicrobiales</taxon>
        <taxon>Bartonellaceae</taxon>
        <taxon>Bartonella</taxon>
    </lineage>
</organism>
<evidence type="ECO:0000313" key="10">
    <source>
        <dbReference type="Proteomes" id="UP001549086"/>
    </source>
</evidence>
<dbReference type="PANTHER" id="PTHR11080">
    <property type="entry name" value="PYRAZINAMIDASE/NICOTINAMIDASE"/>
    <property type="match status" value="1"/>
</dbReference>
<dbReference type="EMBL" id="JBEPLI010000017">
    <property type="protein sequence ID" value="MET3590251.1"/>
    <property type="molecule type" value="Genomic_DNA"/>
</dbReference>
<proteinExistence type="inferred from homology"/>
<sequence length="204" mass="22724">MFTEKKALIVIDVQNDFLPSGALAVPQGDTILPAINNLIDHFSHVILTQDWHPRNHCSFASSYPEKRPYDTVELDYGTQILWPDHCIQGTEGAEFHRSLKVEKAQLILRKGYNKNIDSYSAFFENDQKTPTGLQVYLQEHGFTELTLCGLATDFCVGFSALHAIQCGFKVSVSLNACAGIDLNGSLNRMLKTMNESGIELLMAL</sequence>
<gene>
    <name evidence="9" type="ORF">ABID23_001355</name>
</gene>
<dbReference type="PANTHER" id="PTHR11080:SF2">
    <property type="entry name" value="LD05707P"/>
    <property type="match status" value="1"/>
</dbReference>
<evidence type="ECO:0000259" key="8">
    <source>
        <dbReference type="Pfam" id="PF00857"/>
    </source>
</evidence>
<dbReference type="InterPro" id="IPR036380">
    <property type="entry name" value="Isochorismatase-like_sf"/>
</dbReference>
<evidence type="ECO:0000256" key="6">
    <source>
        <dbReference type="ARBA" id="ARBA00039017"/>
    </source>
</evidence>
<dbReference type="NCBIfam" id="NF008623">
    <property type="entry name" value="PRK11609.1"/>
    <property type="match status" value="1"/>
</dbReference>
<dbReference type="CDD" id="cd01011">
    <property type="entry name" value="nicotinamidase"/>
    <property type="match status" value="1"/>
</dbReference>
<evidence type="ECO:0000256" key="3">
    <source>
        <dbReference type="ARBA" id="ARBA00022723"/>
    </source>
</evidence>
<evidence type="ECO:0000256" key="2">
    <source>
        <dbReference type="ARBA" id="ARBA00022642"/>
    </source>
</evidence>
<dbReference type="Pfam" id="PF00857">
    <property type="entry name" value="Isochorismatase"/>
    <property type="match status" value="1"/>
</dbReference>
<dbReference type="InterPro" id="IPR000868">
    <property type="entry name" value="Isochorismatase-like_dom"/>
</dbReference>
<name>A0ABV2HI79_9HYPH</name>
<comment type="similarity">
    <text evidence="1">Belongs to the isochorismatase family.</text>
</comment>
<dbReference type="GO" id="GO:0008936">
    <property type="term" value="F:nicotinamidase activity"/>
    <property type="evidence" value="ECO:0007669"/>
    <property type="project" value="UniProtKB-EC"/>
</dbReference>
<evidence type="ECO:0000256" key="5">
    <source>
        <dbReference type="ARBA" id="ARBA00037900"/>
    </source>
</evidence>
<keyword evidence="3" id="KW-0479">Metal-binding</keyword>